<dbReference type="EMBL" id="SMFQ01000005">
    <property type="protein sequence ID" value="TCJ82668.1"/>
    <property type="molecule type" value="Genomic_DNA"/>
</dbReference>
<comment type="caution">
    <text evidence="2">The sequence shown here is derived from an EMBL/GenBank/DDBJ whole genome shotgun (WGS) entry which is preliminary data.</text>
</comment>
<feature type="chain" id="PRO_5020992243" evidence="1">
    <location>
        <begin position="31"/>
        <end position="328"/>
    </location>
</feature>
<dbReference type="RefSeq" id="WP_131907178.1">
    <property type="nucleotide sequence ID" value="NZ_BAAAFU010000007.1"/>
</dbReference>
<proteinExistence type="predicted"/>
<dbReference type="Gene3D" id="3.60.15.10">
    <property type="entry name" value="Ribonuclease Z/Hydroxyacylglutathione hydrolase-like"/>
    <property type="match status" value="1"/>
</dbReference>
<evidence type="ECO:0000313" key="3">
    <source>
        <dbReference type="Proteomes" id="UP000294887"/>
    </source>
</evidence>
<feature type="signal peptide" evidence="1">
    <location>
        <begin position="1"/>
        <end position="30"/>
    </location>
</feature>
<dbReference type="PANTHER" id="PTHR43546:SF3">
    <property type="entry name" value="UPF0173 METAL-DEPENDENT HYDROLASE MJ1163"/>
    <property type="match status" value="1"/>
</dbReference>
<gene>
    <name evidence="2" type="ORF">EV695_3400</name>
</gene>
<dbReference type="InterPro" id="IPR036866">
    <property type="entry name" value="RibonucZ/Hydroxyglut_hydro"/>
</dbReference>
<name>A0A4R1EU92_9GAMM</name>
<reference evidence="2 3" key="1">
    <citation type="submission" date="2019-03" db="EMBL/GenBank/DDBJ databases">
        <title>Genomic Encyclopedia of Type Strains, Phase IV (KMG-IV): sequencing the most valuable type-strain genomes for metagenomic binning, comparative biology and taxonomic classification.</title>
        <authorList>
            <person name="Goeker M."/>
        </authorList>
    </citation>
    <scope>NUCLEOTIDE SEQUENCE [LARGE SCALE GENOMIC DNA]</scope>
    <source>
        <strain evidence="2 3">DSM 24830</strain>
    </source>
</reference>
<dbReference type="PANTHER" id="PTHR43546">
    <property type="entry name" value="UPF0173 METAL-DEPENDENT HYDROLASE MJ1163-RELATED"/>
    <property type="match status" value="1"/>
</dbReference>
<protein>
    <submittedName>
        <fullName evidence="2">L-ascorbate metabolism protein UlaG (Beta-lactamase superfamily)</fullName>
    </submittedName>
</protein>
<dbReference type="OrthoDB" id="9805728at2"/>
<evidence type="ECO:0000256" key="1">
    <source>
        <dbReference type="SAM" id="SignalP"/>
    </source>
</evidence>
<dbReference type="Proteomes" id="UP000294887">
    <property type="component" value="Unassembled WGS sequence"/>
</dbReference>
<keyword evidence="3" id="KW-1185">Reference proteome</keyword>
<accession>A0A4R1EU92</accession>
<evidence type="ECO:0000313" key="2">
    <source>
        <dbReference type="EMBL" id="TCJ82668.1"/>
    </source>
</evidence>
<dbReference type="AlphaFoldDB" id="A0A4R1EU92"/>
<dbReference type="Pfam" id="PF13483">
    <property type="entry name" value="Lactamase_B_3"/>
    <property type="match status" value="1"/>
</dbReference>
<keyword evidence="1" id="KW-0732">Signal</keyword>
<dbReference type="InterPro" id="IPR050114">
    <property type="entry name" value="UPF0173_UPF0282_UlaG_hydrolase"/>
</dbReference>
<sequence>MKLNLRPLFSALSLSTFTLAVSISAQSAMAADVKVTPLGSMEGEFCQLDRAMILEDPDGTRLLYDPGRTVAGVDDKRLGKIDVVLISHMHGDHVGDKHIGSPGKGECKDTQFPVNALPSTSAAKIAHAKGAKIITGSEMPKFFANKLKKLGGDPKNSQLVRFGASTMVNGVTITTVPAAHSNGVSGQFIGGKLGKMLEASGLTAYAGPPTGYVITFSNGLVTYLSGDTGITAEQETVVGDHYKAKLVVINIGDTFTTGPKEAAWVVNKLIKPESIIPSHANQPSTAGGKIIEGTRLALFKEQSEAAVHVPLSGRTMSFDSKGICSSGC</sequence>
<organism evidence="2 3">
    <name type="scientific">Cocleimonas flava</name>
    <dbReference type="NCBI Taxonomy" id="634765"/>
    <lineage>
        <taxon>Bacteria</taxon>
        <taxon>Pseudomonadati</taxon>
        <taxon>Pseudomonadota</taxon>
        <taxon>Gammaproteobacteria</taxon>
        <taxon>Thiotrichales</taxon>
        <taxon>Thiotrichaceae</taxon>
        <taxon>Cocleimonas</taxon>
    </lineage>
</organism>
<dbReference type="SUPFAM" id="SSF56281">
    <property type="entry name" value="Metallo-hydrolase/oxidoreductase"/>
    <property type="match status" value="1"/>
</dbReference>